<dbReference type="GO" id="GO:0016829">
    <property type="term" value="F:lyase activity"/>
    <property type="evidence" value="ECO:0007669"/>
    <property type="project" value="UniProtKB-KW"/>
</dbReference>
<keyword evidence="3 5" id="KW-1133">Transmembrane helix</keyword>
<feature type="transmembrane region" description="Helical" evidence="5">
    <location>
        <begin position="283"/>
        <end position="305"/>
    </location>
</feature>
<dbReference type="PANTHER" id="PTHR43359">
    <property type="entry name" value="FORMATE HYDROGENLYASE SUBUNIT 4"/>
    <property type="match status" value="1"/>
</dbReference>
<dbReference type="EMBL" id="FNLL01000005">
    <property type="protein sequence ID" value="SDU15222.1"/>
    <property type="molecule type" value="Genomic_DNA"/>
</dbReference>
<keyword evidence="7" id="KW-1185">Reference proteome</keyword>
<evidence type="ECO:0000256" key="4">
    <source>
        <dbReference type="ARBA" id="ARBA00023136"/>
    </source>
</evidence>
<name>A0A1H2G6I3_9BACT</name>
<feature type="transmembrane region" description="Helical" evidence="5">
    <location>
        <begin position="6"/>
        <end position="23"/>
    </location>
</feature>
<feature type="transmembrane region" description="Helical" evidence="5">
    <location>
        <begin position="60"/>
        <end position="83"/>
    </location>
</feature>
<dbReference type="Proteomes" id="UP000199608">
    <property type="component" value="Unassembled WGS sequence"/>
</dbReference>
<organism evidence="6 7">
    <name type="scientific">Desulfobacula phenolica</name>
    <dbReference type="NCBI Taxonomy" id="90732"/>
    <lineage>
        <taxon>Bacteria</taxon>
        <taxon>Pseudomonadati</taxon>
        <taxon>Thermodesulfobacteriota</taxon>
        <taxon>Desulfobacteria</taxon>
        <taxon>Desulfobacterales</taxon>
        <taxon>Desulfobacteraceae</taxon>
        <taxon>Desulfobacula</taxon>
    </lineage>
</organism>
<dbReference type="Pfam" id="PF00146">
    <property type="entry name" value="NADHdh"/>
    <property type="match status" value="1"/>
</dbReference>
<keyword evidence="2 5" id="KW-0812">Transmembrane</keyword>
<feature type="transmembrane region" description="Helical" evidence="5">
    <location>
        <begin position="95"/>
        <end position="117"/>
    </location>
</feature>
<evidence type="ECO:0000256" key="2">
    <source>
        <dbReference type="ARBA" id="ARBA00022692"/>
    </source>
</evidence>
<evidence type="ECO:0000256" key="5">
    <source>
        <dbReference type="SAM" id="Phobius"/>
    </source>
</evidence>
<accession>A0A1H2G6I3</accession>
<sequence>MIESIILWFLAILTAPFFSAVILKIKAFFGGKKGPPLLINYYTLVKLFKKGSVYSTSTTVVFKLGPIISFACAITALMFLPIAGYPPIFSFNGDIIFVLYILGLGRFFTIAAAMDTASPFEGMGAAREAYFPIICEAATFMILILFYGLTGELKLSAYFAGENTLALWNMAGAPLLFIVISFFIILLTENSRVPVDDPATHLELTMIHEVMVLDHSGPDLGLIELGSFCKLFFYSTLISRLILPFDSGIPGLVFGLYIAGLVIVYMAVGVMESIMARYRMDKVPQFVLTSFALAFFATIITLEFIK</sequence>
<feature type="transmembrane region" description="Helical" evidence="5">
    <location>
        <begin position="167"/>
        <end position="187"/>
    </location>
</feature>
<proteinExistence type="predicted"/>
<dbReference type="GO" id="GO:0005886">
    <property type="term" value="C:plasma membrane"/>
    <property type="evidence" value="ECO:0007669"/>
    <property type="project" value="TreeGrafter"/>
</dbReference>
<evidence type="ECO:0000313" key="7">
    <source>
        <dbReference type="Proteomes" id="UP000199608"/>
    </source>
</evidence>
<comment type="subcellular location">
    <subcellularLocation>
        <location evidence="1">Membrane</location>
        <topology evidence="1">Multi-pass membrane protein</topology>
    </subcellularLocation>
</comment>
<dbReference type="PANTHER" id="PTHR43359:SF1">
    <property type="entry name" value="FORMATE HYDROGENLYASE SUBUNIT 4-RELATED"/>
    <property type="match status" value="1"/>
</dbReference>
<keyword evidence="6" id="KW-0456">Lyase</keyword>
<evidence type="ECO:0000313" key="6">
    <source>
        <dbReference type="EMBL" id="SDU15222.1"/>
    </source>
</evidence>
<protein>
    <submittedName>
        <fullName evidence="6">Formate hydrogenlyase subunit 4</fullName>
    </submittedName>
</protein>
<reference evidence="7" key="1">
    <citation type="submission" date="2016-10" db="EMBL/GenBank/DDBJ databases">
        <authorList>
            <person name="Varghese N."/>
            <person name="Submissions S."/>
        </authorList>
    </citation>
    <scope>NUCLEOTIDE SEQUENCE [LARGE SCALE GENOMIC DNA]</scope>
    <source>
        <strain evidence="7">DSM 3384</strain>
    </source>
</reference>
<evidence type="ECO:0000256" key="1">
    <source>
        <dbReference type="ARBA" id="ARBA00004141"/>
    </source>
</evidence>
<gene>
    <name evidence="6" type="ORF">SAMN04487931_10531</name>
</gene>
<dbReference type="InterPro" id="IPR052561">
    <property type="entry name" value="ComplexI_Subunit1"/>
</dbReference>
<dbReference type="AlphaFoldDB" id="A0A1H2G6I3"/>
<keyword evidence="4 5" id="KW-0472">Membrane</keyword>
<evidence type="ECO:0000256" key="3">
    <source>
        <dbReference type="ARBA" id="ARBA00022989"/>
    </source>
</evidence>
<feature type="transmembrane region" description="Helical" evidence="5">
    <location>
        <begin position="249"/>
        <end position="271"/>
    </location>
</feature>
<feature type="transmembrane region" description="Helical" evidence="5">
    <location>
        <begin position="129"/>
        <end position="147"/>
    </location>
</feature>
<dbReference type="InterPro" id="IPR001694">
    <property type="entry name" value="NADH_UbQ_OxRdtase_su1/FPO"/>
</dbReference>
<dbReference type="RefSeq" id="WP_092233103.1">
    <property type="nucleotide sequence ID" value="NZ_FNLL01000005.1"/>
</dbReference>